<dbReference type="Gene3D" id="3.40.50.2000">
    <property type="entry name" value="Glycogen Phosphorylase B"/>
    <property type="match status" value="2"/>
</dbReference>
<dbReference type="AlphaFoldDB" id="A0A815EDM6"/>
<protein>
    <submittedName>
        <fullName evidence="5">Uncharacterized protein</fullName>
    </submittedName>
</protein>
<name>A0A815EDM6_ADIRI</name>
<dbReference type="InterPro" id="IPR029058">
    <property type="entry name" value="AB_hydrolase_fold"/>
</dbReference>
<keyword evidence="1" id="KW-0808">Transferase</keyword>
<dbReference type="EMBL" id="CAJNOR010002517">
    <property type="protein sequence ID" value="CAF1305398.1"/>
    <property type="molecule type" value="Genomic_DNA"/>
</dbReference>
<dbReference type="FunFam" id="3.40.50.2000:FF:000163">
    <property type="entry name" value="Sterol 3-beta-glucosyltransferase"/>
    <property type="match status" value="1"/>
</dbReference>
<dbReference type="InterPro" id="IPR010610">
    <property type="entry name" value="EryCIII-like_C"/>
</dbReference>
<evidence type="ECO:0000313" key="5">
    <source>
        <dbReference type="EMBL" id="CAF1305398.1"/>
    </source>
</evidence>
<comment type="caution">
    <text evidence="5">The sequence shown here is derived from an EMBL/GenBank/DDBJ whole genome shotgun (WGS) entry which is preliminary data.</text>
</comment>
<feature type="region of interest" description="Disordered" evidence="2">
    <location>
        <begin position="336"/>
        <end position="358"/>
    </location>
</feature>
<reference evidence="5" key="1">
    <citation type="submission" date="2021-02" db="EMBL/GenBank/DDBJ databases">
        <authorList>
            <person name="Nowell W R."/>
        </authorList>
    </citation>
    <scope>NUCLEOTIDE SEQUENCE</scope>
</reference>
<dbReference type="SUPFAM" id="SSF53756">
    <property type="entry name" value="UDP-Glycosyltransferase/glycogen phosphorylase"/>
    <property type="match status" value="1"/>
</dbReference>
<dbReference type="Pfam" id="PF03033">
    <property type="entry name" value="Glyco_transf_28"/>
    <property type="match status" value="1"/>
</dbReference>
<evidence type="ECO:0000256" key="2">
    <source>
        <dbReference type="SAM" id="MobiDB-lite"/>
    </source>
</evidence>
<dbReference type="GO" id="GO:0016787">
    <property type="term" value="F:hydrolase activity"/>
    <property type="evidence" value="ECO:0007669"/>
    <property type="project" value="InterPro"/>
</dbReference>
<evidence type="ECO:0000313" key="6">
    <source>
        <dbReference type="Proteomes" id="UP000663828"/>
    </source>
</evidence>
<dbReference type="InterPro" id="IPR004276">
    <property type="entry name" value="GlycoTrans_28_N"/>
</dbReference>
<evidence type="ECO:0000256" key="1">
    <source>
        <dbReference type="ARBA" id="ARBA00022679"/>
    </source>
</evidence>
<dbReference type="SUPFAM" id="SSF53474">
    <property type="entry name" value="alpha/beta-Hydrolases"/>
    <property type="match status" value="1"/>
</dbReference>
<feature type="compositionally biased region" description="Basic and acidic residues" evidence="2">
    <location>
        <begin position="345"/>
        <end position="354"/>
    </location>
</feature>
<proteinExistence type="predicted"/>
<dbReference type="PANTHER" id="PTHR48050">
    <property type="entry name" value="STEROL 3-BETA-GLUCOSYLTRANSFERASE"/>
    <property type="match status" value="1"/>
</dbReference>
<accession>A0A815EDM6</accession>
<dbReference type="InterPro" id="IPR008979">
    <property type="entry name" value="Galactose-bd-like_sf"/>
</dbReference>
<dbReference type="InterPro" id="IPR050426">
    <property type="entry name" value="Glycosyltransferase_28"/>
</dbReference>
<dbReference type="Gene3D" id="3.40.50.1820">
    <property type="entry name" value="alpha/beta hydrolase"/>
    <property type="match status" value="1"/>
</dbReference>
<keyword evidence="6" id="KW-1185">Reference proteome</keyword>
<feature type="domain" description="Erythromycin biosynthesis protein CIII-like C-terminal" evidence="4">
    <location>
        <begin position="684"/>
        <end position="788"/>
    </location>
</feature>
<dbReference type="Proteomes" id="UP000663828">
    <property type="component" value="Unassembled WGS sequence"/>
</dbReference>
<dbReference type="GO" id="GO:0005975">
    <property type="term" value="P:carbohydrate metabolic process"/>
    <property type="evidence" value="ECO:0007669"/>
    <property type="project" value="InterPro"/>
</dbReference>
<feature type="region of interest" description="Disordered" evidence="2">
    <location>
        <begin position="1118"/>
        <end position="1139"/>
    </location>
</feature>
<sequence>MDRNSKQRVIIIHGSAMTPGIVNRHWYKWLEEELNKIGMNAIAPAFPDEKEAKDSIWIPFLINHLKVQEDDILVGHSSGAMAILRLCEQMKVKGIILVSAGYDSNEKDSNWNWKKIKSNAQWIEQFHSTDDPFTPVFDENMSTSSDDRSKINFDADWKCFQQTSGDILNTATIYENHQWSSITLPHFDQQNSGSEVQAHKWWYRKEFHWIASGQQVHLYFKQPASENNTNALNGYAAIWLNQVPIFSGSLLSLEKPIELTQHLLSEEDTDNILLILCPKMTLSFHARLLIYGKVIYASGQIQFGETKTVDRNEKNVLQYTVSLVDDDGRIEVDFDSQQSFDEDSEHSPPREKQNIRIQEPLADDIPIPRLAIVILIVGTRGDVQPFIALGQTLRAAGHRVRLATHETFRSFVRGNGLEFYPLAGDPADLMEFMVKNAGIVPSMSSIIAGDVTKKRQSLADILESTWHACTANDDETSLPFRADAIIANPPSFGHIHCAEKLQVPLHIMFTMPYSPTGAFPHPLCNMEHCKGPTEKLNRYSYEIVEMLTWSGMGDIVNRFRKKTLALTTLRSRAAVKAMIIEQVPHTYCWSPTIVPKPHDWGPHIDVSGYFFLNLGTTYTDPPQDLLNFLGINMQNTNYGSKLPPLIYIGFGSITGHDSRRLLKVVIEALRQTGYRALLAGFKLDTVKLSSNIFPIGNVPHDWLFQYVNAVCHHGGAGTTAAGLRAGKPTIVIPFFGDQFFWGNVVERIGAGSRPLPGKSVTVDQLSDAFRFVLTEDVQSAAQRLRTTLLQENGCEAAVRAFHANLPLLRMRSDLESTFAACYRVNKYDIQISRPVAQVLISAGMIAESELRYHITREWQYTHNDKLTVPTHGVVQHTSKAVSNLFVNTTKGIKQVASSDDLLVDTADAAGTVVKGVGHGLGHLSLGCLSLYGDITDVLEQAPSLYDPYSKPNAHKRHSVTGFKSGVKAARQSLWHGWKDGVTGIVKEPLAGYKRHGTWGGAGGALLGTVNVLVKPATATLSSITWLSRGTYATLRKAVKDCDTNQKKLERKRSTSIPSSPMTGFRQTHVMSVTSVSDNEDDDDIEITQAAQTAAADSGLHPKICQYILNEFMRIKSTKEHSNSTSATPSEKNALKSIHL</sequence>
<feature type="region of interest" description="Disordered" evidence="2">
    <location>
        <begin position="1044"/>
        <end position="1063"/>
    </location>
</feature>
<evidence type="ECO:0000259" key="4">
    <source>
        <dbReference type="Pfam" id="PF06722"/>
    </source>
</evidence>
<dbReference type="SUPFAM" id="SSF49785">
    <property type="entry name" value="Galactose-binding domain-like"/>
    <property type="match status" value="1"/>
</dbReference>
<organism evidence="5 6">
    <name type="scientific">Adineta ricciae</name>
    <name type="common">Rotifer</name>
    <dbReference type="NCBI Taxonomy" id="249248"/>
    <lineage>
        <taxon>Eukaryota</taxon>
        <taxon>Metazoa</taxon>
        <taxon>Spiralia</taxon>
        <taxon>Gnathifera</taxon>
        <taxon>Rotifera</taxon>
        <taxon>Eurotatoria</taxon>
        <taxon>Bdelloidea</taxon>
        <taxon>Adinetida</taxon>
        <taxon>Adinetidae</taxon>
        <taxon>Adineta</taxon>
    </lineage>
</organism>
<dbReference type="Pfam" id="PF06722">
    <property type="entry name" value="EryCIII-like_C"/>
    <property type="match status" value="1"/>
</dbReference>
<dbReference type="Pfam" id="PF06821">
    <property type="entry name" value="Ser_hydrolase"/>
    <property type="match status" value="1"/>
</dbReference>
<gene>
    <name evidence="5" type="ORF">XAT740_LOCUS29089</name>
</gene>
<dbReference type="GO" id="GO:0016906">
    <property type="term" value="F:sterol 3-beta-glucosyltransferase activity"/>
    <property type="evidence" value="ECO:0007669"/>
    <property type="project" value="UniProtKB-ARBA"/>
</dbReference>
<dbReference type="InterPro" id="IPR010662">
    <property type="entry name" value="RBBP9/YdeN"/>
</dbReference>
<dbReference type="PANTHER" id="PTHR48050:SF13">
    <property type="entry name" value="STEROL 3-BETA-GLUCOSYLTRANSFERASE UGT80A2"/>
    <property type="match status" value="1"/>
</dbReference>
<evidence type="ECO:0000259" key="3">
    <source>
        <dbReference type="Pfam" id="PF03033"/>
    </source>
</evidence>
<dbReference type="FunFam" id="3.40.50.2000:FF:000009">
    <property type="entry name" value="Sterol 3-beta-glucosyltransferase UGT80A2"/>
    <property type="match status" value="1"/>
</dbReference>
<feature type="domain" description="Glycosyltransferase family 28 N-terminal" evidence="3">
    <location>
        <begin position="372"/>
        <end position="519"/>
    </location>
</feature>
<dbReference type="InterPro" id="IPR002213">
    <property type="entry name" value="UDP_glucos_trans"/>
</dbReference>
<dbReference type="Gene3D" id="2.60.120.260">
    <property type="entry name" value="Galactose-binding domain-like"/>
    <property type="match status" value="1"/>
</dbReference>
<feature type="compositionally biased region" description="Polar residues" evidence="2">
    <location>
        <begin position="1054"/>
        <end position="1063"/>
    </location>
</feature>
<dbReference type="CDD" id="cd03784">
    <property type="entry name" value="GT1_Gtf-like"/>
    <property type="match status" value="1"/>
</dbReference>